<gene>
    <name evidence="1" type="ORF">DFH07DRAFT_774782</name>
</gene>
<evidence type="ECO:0000313" key="2">
    <source>
        <dbReference type="Proteomes" id="UP001215280"/>
    </source>
</evidence>
<evidence type="ECO:0000313" key="1">
    <source>
        <dbReference type="EMBL" id="KAJ7751537.1"/>
    </source>
</evidence>
<organism evidence="1 2">
    <name type="scientific">Mycena maculata</name>
    <dbReference type="NCBI Taxonomy" id="230809"/>
    <lineage>
        <taxon>Eukaryota</taxon>
        <taxon>Fungi</taxon>
        <taxon>Dikarya</taxon>
        <taxon>Basidiomycota</taxon>
        <taxon>Agaricomycotina</taxon>
        <taxon>Agaricomycetes</taxon>
        <taxon>Agaricomycetidae</taxon>
        <taxon>Agaricales</taxon>
        <taxon>Marasmiineae</taxon>
        <taxon>Mycenaceae</taxon>
        <taxon>Mycena</taxon>
    </lineage>
</organism>
<proteinExistence type="predicted"/>
<protein>
    <submittedName>
        <fullName evidence="1">Uncharacterized protein</fullName>
    </submittedName>
</protein>
<keyword evidence="2" id="KW-1185">Reference proteome</keyword>
<reference evidence="1" key="1">
    <citation type="submission" date="2023-03" db="EMBL/GenBank/DDBJ databases">
        <title>Massive genome expansion in bonnet fungi (Mycena s.s.) driven by repeated elements and novel gene families across ecological guilds.</title>
        <authorList>
            <consortium name="Lawrence Berkeley National Laboratory"/>
            <person name="Harder C.B."/>
            <person name="Miyauchi S."/>
            <person name="Viragh M."/>
            <person name="Kuo A."/>
            <person name="Thoen E."/>
            <person name="Andreopoulos B."/>
            <person name="Lu D."/>
            <person name="Skrede I."/>
            <person name="Drula E."/>
            <person name="Henrissat B."/>
            <person name="Morin E."/>
            <person name="Kohler A."/>
            <person name="Barry K."/>
            <person name="LaButti K."/>
            <person name="Morin E."/>
            <person name="Salamov A."/>
            <person name="Lipzen A."/>
            <person name="Mereny Z."/>
            <person name="Hegedus B."/>
            <person name="Baldrian P."/>
            <person name="Stursova M."/>
            <person name="Weitz H."/>
            <person name="Taylor A."/>
            <person name="Grigoriev I.V."/>
            <person name="Nagy L.G."/>
            <person name="Martin F."/>
            <person name="Kauserud H."/>
        </authorList>
    </citation>
    <scope>NUCLEOTIDE SEQUENCE</scope>
    <source>
        <strain evidence="1">CBHHK188m</strain>
    </source>
</reference>
<comment type="caution">
    <text evidence="1">The sequence shown here is derived from an EMBL/GenBank/DDBJ whole genome shotgun (WGS) entry which is preliminary data.</text>
</comment>
<dbReference type="Proteomes" id="UP001215280">
    <property type="component" value="Unassembled WGS sequence"/>
</dbReference>
<dbReference type="EMBL" id="JARJLG010000078">
    <property type="protein sequence ID" value="KAJ7751537.1"/>
    <property type="molecule type" value="Genomic_DNA"/>
</dbReference>
<accession>A0AAD7IVR2</accession>
<dbReference type="AlphaFoldDB" id="A0AAD7IVR2"/>
<sequence length="262" mass="28931">MSGVIHQHGSSWKPDPLLGKRVAEEGTAGYARYVLSSLESPRIRDSIARRSTGISALLRASSQPQETCPTTIIGEVASGSGGPQNTETFANLQEWIAVVCVMPNSRVKPEMVHPSLAHILTPTVVSPIIKRVPSALDTIYCPVRSVPLSLALVGPDLIAASHIREQTPRSRWARCIAFFFCRNIVTCGYKNLNPNFGPLGLWYLSLDHYSWEFPHDWPWKPQRPLLVAILQFEFQGQTLLGNFRMIGVQGPWRSGPRPGVAA</sequence>
<name>A0AAD7IVR2_9AGAR</name>